<evidence type="ECO:0000256" key="1">
    <source>
        <dbReference type="SAM" id="MobiDB-lite"/>
    </source>
</evidence>
<feature type="compositionally biased region" description="Polar residues" evidence="1">
    <location>
        <begin position="68"/>
        <end position="80"/>
    </location>
</feature>
<accession>A0A814ASL3</accession>
<feature type="compositionally biased region" description="Polar residues" evidence="1">
    <location>
        <begin position="1"/>
        <end position="10"/>
    </location>
</feature>
<evidence type="ECO:0000313" key="3">
    <source>
        <dbReference type="Proteomes" id="UP000663864"/>
    </source>
</evidence>
<comment type="caution">
    <text evidence="2">The sequence shown here is derived from an EMBL/GenBank/DDBJ whole genome shotgun (WGS) entry which is preliminary data.</text>
</comment>
<dbReference type="AlphaFoldDB" id="A0A814ASL3"/>
<gene>
    <name evidence="2" type="ORF">ZHD862_LOCUS8229</name>
</gene>
<sequence length="80" mass="9151">MKNAETQHTNEQGEHGFVTNQRQSKRQSKRQPATTIHDLAFTDDIALFETKNSDTSNSLKPNGEHFPTRNNRGQARQSNR</sequence>
<dbReference type="Proteomes" id="UP000663864">
    <property type="component" value="Unassembled WGS sequence"/>
</dbReference>
<organism evidence="2 3">
    <name type="scientific">Rotaria sordida</name>
    <dbReference type="NCBI Taxonomy" id="392033"/>
    <lineage>
        <taxon>Eukaryota</taxon>
        <taxon>Metazoa</taxon>
        <taxon>Spiralia</taxon>
        <taxon>Gnathifera</taxon>
        <taxon>Rotifera</taxon>
        <taxon>Eurotatoria</taxon>
        <taxon>Bdelloidea</taxon>
        <taxon>Philodinida</taxon>
        <taxon>Philodinidae</taxon>
        <taxon>Rotaria</taxon>
    </lineage>
</organism>
<reference evidence="2" key="1">
    <citation type="submission" date="2021-02" db="EMBL/GenBank/DDBJ databases">
        <authorList>
            <person name="Nowell W R."/>
        </authorList>
    </citation>
    <scope>NUCLEOTIDE SEQUENCE</scope>
</reference>
<dbReference type="EMBL" id="CAJNOT010000262">
    <property type="protein sequence ID" value="CAF0917877.1"/>
    <property type="molecule type" value="Genomic_DNA"/>
</dbReference>
<feature type="region of interest" description="Disordered" evidence="1">
    <location>
        <begin position="1"/>
        <end position="80"/>
    </location>
</feature>
<evidence type="ECO:0000313" key="2">
    <source>
        <dbReference type="EMBL" id="CAF0917877.1"/>
    </source>
</evidence>
<proteinExistence type="predicted"/>
<name>A0A814ASL3_9BILA</name>
<protein>
    <submittedName>
        <fullName evidence="2">Uncharacterized protein</fullName>
    </submittedName>
</protein>